<feature type="signal peptide" evidence="1">
    <location>
        <begin position="1"/>
        <end position="17"/>
    </location>
</feature>
<evidence type="ECO:0000313" key="2">
    <source>
        <dbReference type="EMBL" id="KAH8689397.1"/>
    </source>
</evidence>
<gene>
    <name evidence="2" type="ORF">BGW36DRAFT_390781</name>
</gene>
<proteinExistence type="predicted"/>
<dbReference type="AlphaFoldDB" id="A0AAD4KES4"/>
<evidence type="ECO:0000256" key="1">
    <source>
        <dbReference type="SAM" id="SignalP"/>
    </source>
</evidence>
<dbReference type="RefSeq" id="XP_046065751.1">
    <property type="nucleotide sequence ID" value="XM_046217522.1"/>
</dbReference>
<dbReference type="GeneID" id="70247809"/>
<feature type="chain" id="PRO_5042267322" description="Secreted protein" evidence="1">
    <location>
        <begin position="18"/>
        <end position="75"/>
    </location>
</feature>
<keyword evidence="1" id="KW-0732">Signal</keyword>
<protein>
    <recommendedName>
        <fullName evidence="4">Secreted protein</fullName>
    </recommendedName>
</protein>
<organism evidence="2 3">
    <name type="scientific">Talaromyces proteolyticus</name>
    <dbReference type="NCBI Taxonomy" id="1131652"/>
    <lineage>
        <taxon>Eukaryota</taxon>
        <taxon>Fungi</taxon>
        <taxon>Dikarya</taxon>
        <taxon>Ascomycota</taxon>
        <taxon>Pezizomycotina</taxon>
        <taxon>Eurotiomycetes</taxon>
        <taxon>Eurotiomycetidae</taxon>
        <taxon>Eurotiales</taxon>
        <taxon>Trichocomaceae</taxon>
        <taxon>Talaromyces</taxon>
        <taxon>Talaromyces sect. Bacilispori</taxon>
    </lineage>
</organism>
<comment type="caution">
    <text evidence="2">The sequence shown here is derived from an EMBL/GenBank/DDBJ whole genome shotgun (WGS) entry which is preliminary data.</text>
</comment>
<dbReference type="Proteomes" id="UP001201262">
    <property type="component" value="Unassembled WGS sequence"/>
</dbReference>
<dbReference type="EMBL" id="JAJTJA010000015">
    <property type="protein sequence ID" value="KAH8689397.1"/>
    <property type="molecule type" value="Genomic_DNA"/>
</dbReference>
<evidence type="ECO:0008006" key="4">
    <source>
        <dbReference type="Google" id="ProtNLM"/>
    </source>
</evidence>
<sequence>MIHLWAYLGFVQTAASGTSEIQAWQYLAYAMQRQRSSSRCDAGSWLDRSGCLAACMRLSHLSYLLYYYRVYGPLH</sequence>
<evidence type="ECO:0000313" key="3">
    <source>
        <dbReference type="Proteomes" id="UP001201262"/>
    </source>
</evidence>
<accession>A0AAD4KES4</accession>
<keyword evidence="3" id="KW-1185">Reference proteome</keyword>
<reference evidence="2" key="1">
    <citation type="submission" date="2021-12" db="EMBL/GenBank/DDBJ databases">
        <title>Convergent genome expansion in fungi linked to evolution of root-endophyte symbiosis.</title>
        <authorList>
            <consortium name="DOE Joint Genome Institute"/>
            <person name="Ke Y.-H."/>
            <person name="Bonito G."/>
            <person name="Liao H.-L."/>
            <person name="Looney B."/>
            <person name="Rojas-Flechas A."/>
            <person name="Nash J."/>
            <person name="Hameed K."/>
            <person name="Schadt C."/>
            <person name="Martin F."/>
            <person name="Crous P.W."/>
            <person name="Miettinen O."/>
            <person name="Magnuson J.K."/>
            <person name="Labbe J."/>
            <person name="Jacobson D."/>
            <person name="Doktycz M.J."/>
            <person name="Veneault-Fourrey C."/>
            <person name="Kuo A."/>
            <person name="Mondo S."/>
            <person name="Calhoun S."/>
            <person name="Riley R."/>
            <person name="Ohm R."/>
            <person name="LaButti K."/>
            <person name="Andreopoulos B."/>
            <person name="Pangilinan J."/>
            <person name="Nolan M."/>
            <person name="Tritt A."/>
            <person name="Clum A."/>
            <person name="Lipzen A."/>
            <person name="Daum C."/>
            <person name="Barry K."/>
            <person name="Grigoriev I.V."/>
            <person name="Vilgalys R."/>
        </authorList>
    </citation>
    <scope>NUCLEOTIDE SEQUENCE</scope>
    <source>
        <strain evidence="2">PMI_201</strain>
    </source>
</reference>
<name>A0AAD4KES4_9EURO</name>